<gene>
    <name evidence="1" type="ORF">Q9295_10170</name>
</gene>
<dbReference type="InterPro" id="IPR056909">
    <property type="entry name" value="SU10_portal"/>
</dbReference>
<evidence type="ECO:0000313" key="2">
    <source>
        <dbReference type="Proteomes" id="UP001239680"/>
    </source>
</evidence>
<evidence type="ECO:0000313" key="1">
    <source>
        <dbReference type="EMBL" id="MDQ2066743.1"/>
    </source>
</evidence>
<reference evidence="1 2" key="1">
    <citation type="submission" date="2023-08" db="EMBL/GenBank/DDBJ databases">
        <title>Characterization of two Paracoccaceae strains isolated from Phycosphere and proposal of Xinfangfangia lacusdiani sp. nov.</title>
        <authorList>
            <person name="Deng Y."/>
            <person name="Zhang Y.Q."/>
        </authorList>
    </citation>
    <scope>NUCLEOTIDE SEQUENCE [LARGE SCALE GENOMIC DNA]</scope>
    <source>
        <strain evidence="1 2">CPCC 101601</strain>
    </source>
</reference>
<dbReference type="RefSeq" id="WP_306680453.1">
    <property type="nucleotide sequence ID" value="NZ_JAVDBT010000008.1"/>
</dbReference>
<evidence type="ECO:0008006" key="3">
    <source>
        <dbReference type="Google" id="ProtNLM"/>
    </source>
</evidence>
<dbReference type="Proteomes" id="UP001239680">
    <property type="component" value="Unassembled WGS sequence"/>
</dbReference>
<proteinExistence type="predicted"/>
<name>A0ABU0VYN4_9RHOB</name>
<accession>A0ABU0VYN4</accession>
<protein>
    <recommendedName>
        <fullName evidence="3">Portal protein</fullName>
    </recommendedName>
</protein>
<comment type="caution">
    <text evidence="1">The sequence shown here is derived from an EMBL/GenBank/DDBJ whole genome shotgun (WGS) entry which is preliminary data.</text>
</comment>
<keyword evidence="2" id="KW-1185">Reference proteome</keyword>
<sequence>MDDEKIVTILQKAISDSEHITDGRLSRERQEVERYYRGELPAPLHAGDSKYVSRDVFDAVDSMRSTVLEAFLAHSRIVNFSPEKGETVDDAKQATDYCRHVLFKENDGEQLLYDVLTDGLMKRFSIVKVFGEELTDDHTYEFEALTEDELTAAVADYPSYEFNEAEVTPEGLFSGSFIVTNRKRRVVCEVVQPEDILISSRTTKLCDAKYLIHRMTKSKSELLKAGLDKSKVEELTFSASFDIDKNYEKQSRFEVVDDMFSNNDAYQGAVEEVTVYEAYIDLDMEGEGKTQLWKITMSQDVVLHKEQVKRKPFAVFVPLPVPHTFFGENFGKAVIPVQNARTVLIRQIINHALITNNPRQMVMTGTVANASELVENRIGGIVNVRRMDGIAPIPQGQLNPYVFSLISMIDEDKEEVTGISKLSQGMNKDAISTQNSQGMVEQLISQSQQRQKIVARRFGKFVRELFGLIYDTVIDFVEEAEYLDVTGNYVPVKPADWIERSAASIELSLGYGDQQREAMKWTEIDQYFRTDPQLAPAYDYTKRYEVLRRGLELRGVEDIESFLTPPDKLPPAQPSPAEQLQMEQMKSQIEYQKAQAQAMIMKGESDRMLAQAALIKAQADASHKQADSVIEAKRVENEIHIGREELRIAETVPDKKATFAPDI</sequence>
<organism evidence="1 2">
    <name type="scientific">Pseudogemmobacter lacusdianii</name>
    <dbReference type="NCBI Taxonomy" id="3069608"/>
    <lineage>
        <taxon>Bacteria</taxon>
        <taxon>Pseudomonadati</taxon>
        <taxon>Pseudomonadota</taxon>
        <taxon>Alphaproteobacteria</taxon>
        <taxon>Rhodobacterales</taxon>
        <taxon>Paracoccaceae</taxon>
        <taxon>Pseudogemmobacter</taxon>
    </lineage>
</organism>
<dbReference type="EMBL" id="JAVDBT010000008">
    <property type="protein sequence ID" value="MDQ2066743.1"/>
    <property type="molecule type" value="Genomic_DNA"/>
</dbReference>
<dbReference type="Pfam" id="PF23899">
    <property type="entry name" value="SU10_portal"/>
    <property type="match status" value="1"/>
</dbReference>